<keyword evidence="2" id="KW-0503">Monooxygenase</keyword>
<accession>A0ABT5J443</accession>
<name>A0ABT5J443_9NEIS</name>
<dbReference type="SUPFAM" id="SSF54909">
    <property type="entry name" value="Dimeric alpha+beta barrel"/>
    <property type="match status" value="1"/>
</dbReference>
<gene>
    <name evidence="2" type="ORF">PQU95_16435</name>
</gene>
<dbReference type="Proteomes" id="UP001219956">
    <property type="component" value="Unassembled WGS sequence"/>
</dbReference>
<dbReference type="InterPro" id="IPR011008">
    <property type="entry name" value="Dimeric_a/b-barrel"/>
</dbReference>
<dbReference type="GO" id="GO:0004497">
    <property type="term" value="F:monooxygenase activity"/>
    <property type="evidence" value="ECO:0007669"/>
    <property type="project" value="UniProtKB-KW"/>
</dbReference>
<proteinExistence type="predicted"/>
<dbReference type="PROSITE" id="PS51725">
    <property type="entry name" value="ABM"/>
    <property type="match status" value="1"/>
</dbReference>
<protein>
    <submittedName>
        <fullName evidence="2">Quinol monooxygenase</fullName>
    </submittedName>
</protein>
<evidence type="ECO:0000313" key="3">
    <source>
        <dbReference type="Proteomes" id="UP001219956"/>
    </source>
</evidence>
<keyword evidence="2" id="KW-0560">Oxidoreductase</keyword>
<dbReference type="Pfam" id="PF03992">
    <property type="entry name" value="ABM"/>
    <property type="match status" value="1"/>
</dbReference>
<reference evidence="2 3" key="1">
    <citation type="submission" date="2023-01" db="EMBL/GenBank/DDBJ databases">
        <title>Novel species of the genus Vogesella isolated from rivers.</title>
        <authorList>
            <person name="Lu H."/>
        </authorList>
    </citation>
    <scope>NUCLEOTIDE SEQUENCE [LARGE SCALE GENOMIC DNA]</scope>
    <source>
        <strain evidence="2 3">DC21W</strain>
    </source>
</reference>
<dbReference type="PANTHER" id="PTHR33336:SF3">
    <property type="entry name" value="ABM DOMAIN-CONTAINING PROTEIN"/>
    <property type="match status" value="1"/>
</dbReference>
<feature type="domain" description="ABM" evidence="1">
    <location>
        <begin position="5"/>
        <end position="93"/>
    </location>
</feature>
<dbReference type="PANTHER" id="PTHR33336">
    <property type="entry name" value="QUINOL MONOOXYGENASE YGIN-RELATED"/>
    <property type="match status" value="1"/>
</dbReference>
<keyword evidence="3" id="KW-1185">Reference proteome</keyword>
<sequence>MPTPIKLAILIDTLPGRGEEQVQAFASLAPRIRAEKGCLAYQLHRVPGQDDRFVLTESWASAADLAAHDASEHMQDAAPWLASFRAGPVTVLPLEEVHPAPPPAAPKSDNSLPPFMASSILIGTALATLAQHYWPLGTSLLASVGGMLLMQRWLQACQQRGWLPGRR</sequence>
<dbReference type="Gene3D" id="3.30.70.100">
    <property type="match status" value="1"/>
</dbReference>
<comment type="caution">
    <text evidence="2">The sequence shown here is derived from an EMBL/GenBank/DDBJ whole genome shotgun (WGS) entry which is preliminary data.</text>
</comment>
<dbReference type="EMBL" id="JAQQLF010000025">
    <property type="protein sequence ID" value="MDC7718789.1"/>
    <property type="molecule type" value="Genomic_DNA"/>
</dbReference>
<dbReference type="RefSeq" id="WP_272753011.1">
    <property type="nucleotide sequence ID" value="NZ_JAQQLF010000025.1"/>
</dbReference>
<evidence type="ECO:0000313" key="2">
    <source>
        <dbReference type="EMBL" id="MDC7718789.1"/>
    </source>
</evidence>
<dbReference type="InterPro" id="IPR050744">
    <property type="entry name" value="AI-2_Isomerase_LsrG"/>
</dbReference>
<evidence type="ECO:0000259" key="1">
    <source>
        <dbReference type="PROSITE" id="PS51725"/>
    </source>
</evidence>
<organism evidence="2 3">
    <name type="scientific">Vogesella aquatica</name>
    <dbReference type="NCBI Taxonomy" id="2984206"/>
    <lineage>
        <taxon>Bacteria</taxon>
        <taxon>Pseudomonadati</taxon>
        <taxon>Pseudomonadota</taxon>
        <taxon>Betaproteobacteria</taxon>
        <taxon>Neisseriales</taxon>
        <taxon>Chromobacteriaceae</taxon>
        <taxon>Vogesella</taxon>
    </lineage>
</organism>
<dbReference type="InterPro" id="IPR007138">
    <property type="entry name" value="ABM_dom"/>
</dbReference>